<keyword evidence="4" id="KW-1185">Reference proteome</keyword>
<feature type="compositionally biased region" description="Basic and acidic residues" evidence="2">
    <location>
        <begin position="307"/>
        <end position="318"/>
    </location>
</feature>
<gene>
    <name evidence="3" type="ORF">BGZ80_010696</name>
</gene>
<dbReference type="PANTHER" id="PTHR32226">
    <property type="entry name" value="TELO2-INTERACTING PROTEIN 2"/>
    <property type="match status" value="1"/>
</dbReference>
<feature type="region of interest" description="Disordered" evidence="2">
    <location>
        <begin position="307"/>
        <end position="333"/>
    </location>
</feature>
<comment type="similarity">
    <text evidence="1">Belongs to the TTI2 family.</text>
</comment>
<proteinExistence type="inferred from homology"/>
<comment type="caution">
    <text evidence="3">The sequence shown here is derived from an EMBL/GenBank/DDBJ whole genome shotgun (WGS) entry which is preliminary data.</text>
</comment>
<reference evidence="3" key="1">
    <citation type="journal article" date="2020" name="Fungal Divers.">
        <title>Resolving the Mortierellaceae phylogeny through synthesis of multi-gene phylogenetics and phylogenomics.</title>
        <authorList>
            <person name="Vandepol N."/>
            <person name="Liber J."/>
            <person name="Desiro A."/>
            <person name="Na H."/>
            <person name="Kennedy M."/>
            <person name="Barry K."/>
            <person name="Grigoriev I.V."/>
            <person name="Miller A.N."/>
            <person name="O'Donnell K."/>
            <person name="Stajich J.E."/>
            <person name="Bonito G."/>
        </authorList>
    </citation>
    <scope>NUCLEOTIDE SEQUENCE</scope>
    <source>
        <strain evidence="3">NRRL 2769</strain>
    </source>
</reference>
<dbReference type="Pfam" id="PF10521">
    <property type="entry name" value="Tti2"/>
    <property type="match status" value="1"/>
</dbReference>
<evidence type="ECO:0000313" key="4">
    <source>
        <dbReference type="Proteomes" id="UP000703661"/>
    </source>
</evidence>
<evidence type="ECO:0000313" key="3">
    <source>
        <dbReference type="EMBL" id="KAG0014041.1"/>
    </source>
</evidence>
<dbReference type="PANTHER" id="PTHR32226:SF2">
    <property type="entry name" value="TELO2-INTERACTING PROTEIN 2"/>
    <property type="match status" value="1"/>
</dbReference>
<dbReference type="EMBL" id="JAAAID010000773">
    <property type="protein sequence ID" value="KAG0014041.1"/>
    <property type="molecule type" value="Genomic_DNA"/>
</dbReference>
<evidence type="ECO:0000256" key="2">
    <source>
        <dbReference type="SAM" id="MobiDB-lite"/>
    </source>
</evidence>
<dbReference type="AlphaFoldDB" id="A0A9P6MUY9"/>
<evidence type="ECO:0000256" key="1">
    <source>
        <dbReference type="ARBA" id="ARBA00034736"/>
    </source>
</evidence>
<sequence length="790" mass="88835">MDSRELLDNLVTESTHPNRPEVRAKSSIGLVSFVLEKSAAFKGEDHADIKRDDAWAWQRAWGCILFGLVDEWPLVRDAFREQLTKAFNQSGTFQQTIQRPEFMDQIIEAIKHKESAQDKMKMVAGILSLAQLVIDKEDGTVNELSSTNSWETERVNYVVEGLCNLGQVVLRDPADTVFRRLDNVQVRPVSGACASFTNSTDLWNKIDRLTSTKTITKSLENLVTIYQTTPWSIRDSPTTADSATSLLPKNDNRNLIMIPGSFSSNVIQIIEREIRPCFTHVKAQKLVDRAQTTIELHQEKIKRLEASKDEDLQKRSDDVTPAGTKDLIQQQRQERPLASQRIMIAPVTDTPNDEEEVWTSIDNESTVSDAHVTAQPRSWDKTFLGSIAVVEWCAQQPIQDPGRIHEVFMYLIGPILTMTDSLQYQYRIRGLDLLTSFLIQYHNHSGGPMSSIKDNVRKQVDSRTWIKIFDRTGLDQVLERSLKPLLGPLQVALTRDLTFGDNDNGTGMESSDELEAISAAFRAYLTLILVNTEQSEKPASPSERSRSTTTAHGGTGGANGTPLTVENLFVHAVLGSFKRANPSKEYRTLILEWAKILIDPVISADFLKEHAKQRHSLLNVVHRGETLDVIEDQTFQGIYGMGSLTMKYLPTLIQYTCDILDYLFPSSPPAERLKSLDLAWKASDVLCAIMEVSRPRVPRYRGKVLASISNCWANSRIFSSDTKASTTDKTLTKLSDVQLCLDRNLTKAMQLCIEICRPKVTEDANSGLEMDLKVLRELDPSVFDPLFVSE</sequence>
<dbReference type="Proteomes" id="UP000703661">
    <property type="component" value="Unassembled WGS sequence"/>
</dbReference>
<dbReference type="GO" id="GO:0110078">
    <property type="term" value="C:TTT Hsp90 cochaperone complex"/>
    <property type="evidence" value="ECO:0007669"/>
    <property type="project" value="InterPro"/>
</dbReference>
<accession>A0A9P6MUY9</accession>
<feature type="region of interest" description="Disordered" evidence="2">
    <location>
        <begin position="534"/>
        <end position="559"/>
    </location>
</feature>
<organism evidence="3 4">
    <name type="scientific">Entomortierella chlamydospora</name>
    <dbReference type="NCBI Taxonomy" id="101097"/>
    <lineage>
        <taxon>Eukaryota</taxon>
        <taxon>Fungi</taxon>
        <taxon>Fungi incertae sedis</taxon>
        <taxon>Mucoromycota</taxon>
        <taxon>Mortierellomycotina</taxon>
        <taxon>Mortierellomycetes</taxon>
        <taxon>Mortierellales</taxon>
        <taxon>Mortierellaceae</taxon>
        <taxon>Entomortierella</taxon>
    </lineage>
</organism>
<dbReference type="GO" id="GO:0005634">
    <property type="term" value="C:nucleus"/>
    <property type="evidence" value="ECO:0007669"/>
    <property type="project" value="TreeGrafter"/>
</dbReference>
<dbReference type="OrthoDB" id="6417021at2759"/>
<dbReference type="InterPro" id="IPR018870">
    <property type="entry name" value="Tti2"/>
</dbReference>
<name>A0A9P6MUY9_9FUNG</name>
<dbReference type="GO" id="GO:0005829">
    <property type="term" value="C:cytosol"/>
    <property type="evidence" value="ECO:0007669"/>
    <property type="project" value="TreeGrafter"/>
</dbReference>
<protein>
    <submittedName>
        <fullName evidence="3">Uncharacterized protein</fullName>
    </submittedName>
</protein>